<keyword evidence="2 3" id="KW-0694">RNA-binding</keyword>
<evidence type="ECO:0000313" key="6">
    <source>
        <dbReference type="EMBL" id="KJP86508.1"/>
    </source>
</evidence>
<evidence type="ECO:0000256" key="2">
    <source>
        <dbReference type="ARBA" id="ARBA00022884"/>
    </source>
</evidence>
<sequence>MDSRTVISMDNAESNSHLFRSDEKKGLSHNFSAPHFYHGRGEDKFKFAPGYNYGDISGDRCGHSYDHTYGHTYDNTYNHSCGVDLKSGKNGFDSFTSPKSYNHVVNGENEKLCGNVETLLLDVEPCEDNPMKGEPDIFPKPHNTSLHCAHHDSQVATHHHICHSGGYAEKVGVMDPRNAEQLAEQFAEQFAERVDHSALGQLDEPVEEKEQHVFQRAHMVHKPHDLSGNGTNYTKEYKGNHERMRQNNIHNQIIKDIRRSKSNYSFRNIVITNVFLGNIPPNITEERIKNVLEIFGYIIHIEYKWSIDKWSYAFVYFVDEKCAINAVNILNQKKFFDNCPNHKLICFIVSKQIPNQNTLHYSKANFSLLKDGPPGANLFLYGIPLKWTELNLIQLVNKYGHVVGLRIPYINNEHDKKQGNRGFGFVSYDNKKSAIEAFEELSKMYIHGKLLKVQLKNGEEHLLPPKLKSMYSTSVNPNANVNMSSSVSVNVQANQSKVKDPNSTKTAQSLVSTADTLKTLNSVNYVDAPKKTRSNFPSSSSSANGGSANCSGSSQGANFMTSNTMITELVCNGADNHIQHMSTLDPNCPPLEYLPNDASSNTMPLSSSHGKFVKYFSDNYYNKYNTSSKRLNNYMHSFNNYSTLSNNAVCPTYPVEPLSALHKTSEVGDVFRGTGVSSNTRLYYTEKGDSGEGGTSFRGGTLGSINGCLISDENRSEPENGTPIMEYTGMSKYPHNLEGAALKMNQKIETSTYDYVNDRFDHVLNECLVDTNDKGMDTGELYSCALRRTFHIPPEPRARGINNKMYYHPNKIGQKCLMNANPTASYNCDLFGEDTNGDNVQVDKLNHLKDKIYVHQRKNMFCNPTVEGSTSVNMYSQFFANDTTGECSVDGGGSGKWGGHWDGKWDGKWNSLAPLGGDSFRSAKSKTQLGGENGNITSLLNHIWYDNGHSGSSVACGDAYCSSSYKDWYNKSNTGGSDEYTSYSCSDANNHAVENNDKRGVRNEVMCNAQVDEHDEKKKGDVQMNKSSHLYANGNDWQYGEKECEQVNGASQSGENFYLTFNHDDLRDELGGSGDSGNDTSNYCKNMQLFFSFLNTYTNKSSANTNDCISKENMKLYEMLNPKIEDQSDKKLLEYSFMELPSKNKKNETQCEQEIEGQLPNQLHKEEAQEDYDQMVHYDPPDFLNAGHFSSSFYDRIDAYGANENNKGGNGEGSGSGDKQLDQEERLSEKSEELLDRYLSDMYVFNDYPVVNNCTEPMFNFEARNDGDANVDAHVDAHAEANGEKTCCNNTGNANPDNESSGSRGSSANKNSSSSSTSCSSKVVSSAQDVASKRAPTYYEDRNGSTNTAFKTSSAGKGS</sequence>
<reference evidence="6 7" key="1">
    <citation type="submission" date="2014-03" db="EMBL/GenBank/DDBJ databases">
        <title>The Genome Sequence of Plasmodium fragile nilgiri.</title>
        <authorList>
            <consortium name="The Broad Institute Genomics Platform"/>
            <consortium name="The Broad Institute Genome Sequencing Center for Infectious Disease"/>
            <person name="Neafsey D."/>
            <person name="Duraisingh M."/>
            <person name="Young S.K."/>
            <person name="Zeng Q."/>
            <person name="Gargeya S."/>
            <person name="Abouelleil A."/>
            <person name="Alvarado L."/>
            <person name="Chapman S.B."/>
            <person name="Gainer-Dewar J."/>
            <person name="Goldberg J."/>
            <person name="Griggs A."/>
            <person name="Gujja S."/>
            <person name="Hansen M."/>
            <person name="Howarth C."/>
            <person name="Imamovic A."/>
            <person name="Larimer J."/>
            <person name="Pearson M."/>
            <person name="Poon T.W."/>
            <person name="Priest M."/>
            <person name="Roberts A."/>
            <person name="Saif S."/>
            <person name="Shea T."/>
            <person name="Sykes S."/>
            <person name="Wortman J."/>
            <person name="Nusbaum C."/>
            <person name="Birren B."/>
        </authorList>
    </citation>
    <scope>NUCLEOTIDE SEQUENCE [LARGE SCALE GENOMIC DNA]</scope>
    <source>
        <strain evidence="7">nilgiri</strain>
    </source>
</reference>
<feature type="domain" description="RRM" evidence="5">
    <location>
        <begin position="272"/>
        <end position="352"/>
    </location>
</feature>
<name>A0A0D9QHR1_PLAFR</name>
<dbReference type="InterPro" id="IPR000504">
    <property type="entry name" value="RRM_dom"/>
</dbReference>
<keyword evidence="7" id="KW-1185">Reference proteome</keyword>
<dbReference type="RefSeq" id="XP_012336917.1">
    <property type="nucleotide sequence ID" value="XM_012481494.1"/>
</dbReference>
<feature type="region of interest" description="Disordered" evidence="4">
    <location>
        <begin position="1284"/>
        <end position="1359"/>
    </location>
</feature>
<feature type="domain" description="RRM" evidence="5">
    <location>
        <begin position="376"/>
        <end position="458"/>
    </location>
</feature>
<dbReference type="InterPro" id="IPR035979">
    <property type="entry name" value="RBD_domain_sf"/>
</dbReference>
<gene>
    <name evidence="6" type="ORF">AK88_03884</name>
</gene>
<organism evidence="6 7">
    <name type="scientific">Plasmodium fragile</name>
    <dbReference type="NCBI Taxonomy" id="5857"/>
    <lineage>
        <taxon>Eukaryota</taxon>
        <taxon>Sar</taxon>
        <taxon>Alveolata</taxon>
        <taxon>Apicomplexa</taxon>
        <taxon>Aconoidasida</taxon>
        <taxon>Haemosporida</taxon>
        <taxon>Plasmodiidae</taxon>
        <taxon>Plasmodium</taxon>
        <taxon>Plasmodium (Plasmodium)</taxon>
    </lineage>
</organism>
<feature type="region of interest" description="Disordered" evidence="4">
    <location>
        <begin position="1204"/>
        <end position="1229"/>
    </location>
</feature>
<dbReference type="PANTHER" id="PTHR24012">
    <property type="entry name" value="RNA BINDING PROTEIN"/>
    <property type="match status" value="1"/>
</dbReference>
<evidence type="ECO:0000256" key="4">
    <source>
        <dbReference type="SAM" id="MobiDB-lite"/>
    </source>
</evidence>
<feature type="compositionally biased region" description="Polar residues" evidence="4">
    <location>
        <begin position="1287"/>
        <end position="1299"/>
    </location>
</feature>
<dbReference type="SUPFAM" id="SSF54928">
    <property type="entry name" value="RNA-binding domain, RBD"/>
    <property type="match status" value="1"/>
</dbReference>
<dbReference type="PROSITE" id="PS50102">
    <property type="entry name" value="RRM"/>
    <property type="match status" value="2"/>
</dbReference>
<dbReference type="EMBL" id="KQ001692">
    <property type="protein sequence ID" value="KJP86508.1"/>
    <property type="molecule type" value="Genomic_DNA"/>
</dbReference>
<evidence type="ECO:0000259" key="5">
    <source>
        <dbReference type="PROSITE" id="PS50102"/>
    </source>
</evidence>
<dbReference type="SMART" id="SM00360">
    <property type="entry name" value="RRM"/>
    <property type="match status" value="2"/>
</dbReference>
<dbReference type="InterPro" id="IPR012677">
    <property type="entry name" value="Nucleotide-bd_a/b_plait_sf"/>
</dbReference>
<accession>A0A0D9QHR1</accession>
<dbReference type="GeneID" id="24269198"/>
<dbReference type="FunFam" id="3.30.70.330:FF:000445">
    <property type="entry name" value="RNA-binding protein, putative"/>
    <property type="match status" value="1"/>
</dbReference>
<evidence type="ECO:0000313" key="7">
    <source>
        <dbReference type="Proteomes" id="UP000054561"/>
    </source>
</evidence>
<dbReference type="VEuPathDB" id="PlasmoDB:AK88_03884"/>
<dbReference type="OMA" id="ATHHHIC"/>
<dbReference type="Pfam" id="PF00076">
    <property type="entry name" value="RRM_1"/>
    <property type="match status" value="2"/>
</dbReference>
<keyword evidence="1" id="KW-0677">Repeat</keyword>
<dbReference type="Gene3D" id="3.30.70.330">
    <property type="match status" value="2"/>
</dbReference>
<dbReference type="GO" id="GO:0003723">
    <property type="term" value="F:RNA binding"/>
    <property type="evidence" value="ECO:0007669"/>
    <property type="project" value="UniProtKB-UniRule"/>
</dbReference>
<dbReference type="Proteomes" id="UP000054561">
    <property type="component" value="Unassembled WGS sequence"/>
</dbReference>
<evidence type="ECO:0000256" key="3">
    <source>
        <dbReference type="PROSITE-ProRule" id="PRU00176"/>
    </source>
</evidence>
<protein>
    <recommendedName>
        <fullName evidence="5">RRM domain-containing protein</fullName>
    </recommendedName>
</protein>
<feature type="compositionally biased region" description="Low complexity" evidence="4">
    <location>
        <begin position="1300"/>
        <end position="1327"/>
    </location>
</feature>
<feature type="compositionally biased region" description="Polar residues" evidence="4">
    <location>
        <begin position="1344"/>
        <end position="1359"/>
    </location>
</feature>
<dbReference type="CDD" id="cd00590">
    <property type="entry name" value="RRM_SF"/>
    <property type="match status" value="1"/>
</dbReference>
<evidence type="ECO:0000256" key="1">
    <source>
        <dbReference type="ARBA" id="ARBA00022737"/>
    </source>
</evidence>
<feature type="compositionally biased region" description="Low complexity" evidence="4">
    <location>
        <begin position="534"/>
        <end position="553"/>
    </location>
</feature>
<dbReference type="OrthoDB" id="410044at2759"/>
<proteinExistence type="predicted"/>
<feature type="compositionally biased region" description="Basic and acidic residues" evidence="4">
    <location>
        <begin position="1219"/>
        <end position="1229"/>
    </location>
</feature>
<feature type="region of interest" description="Disordered" evidence="4">
    <location>
        <begin position="529"/>
        <end position="553"/>
    </location>
</feature>